<evidence type="ECO:0000313" key="2">
    <source>
        <dbReference type="Proteomes" id="UP001597199"/>
    </source>
</evidence>
<dbReference type="EC" id="3.1.21.-" evidence="1"/>
<proteinExistence type="predicted"/>
<dbReference type="InterPro" id="IPR018573">
    <property type="entry name" value="Restrct_endonuc_II_AlwI"/>
</dbReference>
<keyword evidence="1" id="KW-0378">Hydrolase</keyword>
<dbReference type="GO" id="GO:0016787">
    <property type="term" value="F:hydrolase activity"/>
    <property type="evidence" value="ECO:0007669"/>
    <property type="project" value="UniProtKB-KW"/>
</dbReference>
<dbReference type="RefSeq" id="WP_204118397.1">
    <property type="nucleotide sequence ID" value="NZ_BOLV01000004.1"/>
</dbReference>
<organism evidence="1 2">
    <name type="scientific">Lacticaseibacillus suilingensis</name>
    <dbReference type="NCBI Taxonomy" id="2799577"/>
    <lineage>
        <taxon>Bacteria</taxon>
        <taxon>Bacillati</taxon>
        <taxon>Bacillota</taxon>
        <taxon>Bacilli</taxon>
        <taxon>Lactobacillales</taxon>
        <taxon>Lactobacillaceae</taxon>
        <taxon>Lacticaseibacillus</taxon>
    </lineage>
</organism>
<gene>
    <name evidence="1" type="ORF">ACFQ41_12345</name>
</gene>
<protein>
    <submittedName>
        <fullName evidence="1">AlwI family type II restriction endonuclease</fullName>
        <ecNumber evidence="1">3.1.21.-</ecNumber>
    </submittedName>
</protein>
<dbReference type="Proteomes" id="UP001597199">
    <property type="component" value="Unassembled WGS sequence"/>
</dbReference>
<dbReference type="GO" id="GO:0004519">
    <property type="term" value="F:endonuclease activity"/>
    <property type="evidence" value="ECO:0007669"/>
    <property type="project" value="UniProtKB-KW"/>
</dbReference>
<dbReference type="EMBL" id="JBHTOA010000048">
    <property type="protein sequence ID" value="MFD1400099.1"/>
    <property type="molecule type" value="Genomic_DNA"/>
</dbReference>
<keyword evidence="1" id="KW-0255">Endonuclease</keyword>
<dbReference type="Gene3D" id="3.40.91.50">
    <property type="match status" value="1"/>
</dbReference>
<sequence>MAEKTNFNWRTAPRSIAKLMAWLPYFAQFQQANYQAAVANQEPSTMAKIPVLYPVRRAIRYAIESDADDPDPLTQLTLADFVAGQQPAGDFSDKESKVRQIVTTAEQYGLMDAKTARLTPVGQRAVAGQLSGEDFLVQLLKMYVMVDEQHGVFPMRTVLQLMAHFGALSRNELTFVFGTLDDAAVPTTIEAVQAFRTAYAKLPSRNDNRAVEALVIKVWHQFYPATADRKIISIQHDYTDALRRALEFTELFYSHGRGTAMKLRVSALNQPKLQQLVNDFAFVLPPKQSVDGHLVQKSARETLAWFGAVGNLPLPWDQPDARLQLVEDKLDHAARLFAALPDAPYAPAQVAVIKANLASASIQQLKDLESALDQAVLAQTELLYVQKEAQTPAARREILERFDTILTDKDQAALWLEVNTWRAFVALSGQDKEVIHHFQMNPDLTPKSFAPGTGNTPDMEVHLASSILVPEVSMMAGTVQWEHEASSVIDHVIKISQASPKPTLGVFISARINQRTLWQLFLLNRDSWLGQPVPVVPLTIKQFSAMMQVAYATDATAQEVATLLEQISAAARQLTTYIQWPATIESALAAWARR</sequence>
<keyword evidence="2" id="KW-1185">Reference proteome</keyword>
<dbReference type="Pfam" id="PF09491">
    <property type="entry name" value="RE_AlwI"/>
    <property type="match status" value="1"/>
</dbReference>
<name>A0ABW4BHZ1_9LACO</name>
<reference evidence="2" key="1">
    <citation type="journal article" date="2019" name="Int. J. Syst. Evol. Microbiol.">
        <title>The Global Catalogue of Microorganisms (GCM) 10K type strain sequencing project: providing services to taxonomists for standard genome sequencing and annotation.</title>
        <authorList>
            <consortium name="The Broad Institute Genomics Platform"/>
            <consortium name="The Broad Institute Genome Sequencing Center for Infectious Disease"/>
            <person name="Wu L."/>
            <person name="Ma J."/>
        </authorList>
    </citation>
    <scope>NUCLEOTIDE SEQUENCE [LARGE SCALE GENOMIC DNA]</scope>
    <source>
        <strain evidence="2">CCM 9110</strain>
    </source>
</reference>
<keyword evidence="1" id="KW-0540">Nuclease</keyword>
<comment type="caution">
    <text evidence="1">The sequence shown here is derived from an EMBL/GenBank/DDBJ whole genome shotgun (WGS) entry which is preliminary data.</text>
</comment>
<evidence type="ECO:0000313" key="1">
    <source>
        <dbReference type="EMBL" id="MFD1400099.1"/>
    </source>
</evidence>
<accession>A0ABW4BHZ1</accession>